<reference evidence="2" key="1">
    <citation type="journal article" date="2022" name="Mol. Ecol. Resour.">
        <title>The genomes of chicory, endive, great burdock and yacon provide insights into Asteraceae palaeo-polyploidization history and plant inulin production.</title>
        <authorList>
            <person name="Fan W."/>
            <person name="Wang S."/>
            <person name="Wang H."/>
            <person name="Wang A."/>
            <person name="Jiang F."/>
            <person name="Liu H."/>
            <person name="Zhao H."/>
            <person name="Xu D."/>
            <person name="Zhang Y."/>
        </authorList>
    </citation>
    <scope>NUCLEOTIDE SEQUENCE [LARGE SCALE GENOMIC DNA]</scope>
    <source>
        <strain evidence="2">cv. Punajuju</strain>
    </source>
</reference>
<dbReference type="Proteomes" id="UP001055811">
    <property type="component" value="Linkage Group LG05"/>
</dbReference>
<sequence>MAVTGEQKQGTEVQKLRLIPSSSPSLPSRHRRRLPTPYPPGTTITHLFFSDKLYGYFKVTDSRTGGRTTTLVVFPEVKEASVVAGGEGGAGGDCGVLESMVGWIFEYENGWGRVCTSIQLNIATFEI</sequence>
<dbReference type="EMBL" id="CM042013">
    <property type="protein sequence ID" value="KAI3737888.1"/>
    <property type="molecule type" value="Genomic_DNA"/>
</dbReference>
<evidence type="ECO:0000313" key="1">
    <source>
        <dbReference type="EMBL" id="KAI3737888.1"/>
    </source>
</evidence>
<accession>A0ACB9CU53</accession>
<keyword evidence="2" id="KW-1185">Reference proteome</keyword>
<organism evidence="1 2">
    <name type="scientific">Cichorium intybus</name>
    <name type="common">Chicory</name>
    <dbReference type="NCBI Taxonomy" id="13427"/>
    <lineage>
        <taxon>Eukaryota</taxon>
        <taxon>Viridiplantae</taxon>
        <taxon>Streptophyta</taxon>
        <taxon>Embryophyta</taxon>
        <taxon>Tracheophyta</taxon>
        <taxon>Spermatophyta</taxon>
        <taxon>Magnoliopsida</taxon>
        <taxon>eudicotyledons</taxon>
        <taxon>Gunneridae</taxon>
        <taxon>Pentapetalae</taxon>
        <taxon>asterids</taxon>
        <taxon>campanulids</taxon>
        <taxon>Asterales</taxon>
        <taxon>Asteraceae</taxon>
        <taxon>Cichorioideae</taxon>
        <taxon>Cichorieae</taxon>
        <taxon>Cichoriinae</taxon>
        <taxon>Cichorium</taxon>
    </lineage>
</organism>
<gene>
    <name evidence="1" type="ORF">L2E82_27903</name>
</gene>
<protein>
    <submittedName>
        <fullName evidence="1">Uncharacterized protein</fullName>
    </submittedName>
</protein>
<evidence type="ECO:0000313" key="2">
    <source>
        <dbReference type="Proteomes" id="UP001055811"/>
    </source>
</evidence>
<proteinExistence type="predicted"/>
<reference evidence="1 2" key="2">
    <citation type="journal article" date="2022" name="Mol. Ecol. Resour.">
        <title>The genomes of chicory, endive, great burdock and yacon provide insights into Asteraceae paleo-polyploidization history and plant inulin production.</title>
        <authorList>
            <person name="Fan W."/>
            <person name="Wang S."/>
            <person name="Wang H."/>
            <person name="Wang A."/>
            <person name="Jiang F."/>
            <person name="Liu H."/>
            <person name="Zhao H."/>
            <person name="Xu D."/>
            <person name="Zhang Y."/>
        </authorList>
    </citation>
    <scope>NUCLEOTIDE SEQUENCE [LARGE SCALE GENOMIC DNA]</scope>
    <source>
        <strain evidence="2">cv. Punajuju</strain>
        <tissue evidence="1">Leaves</tissue>
    </source>
</reference>
<name>A0ACB9CU53_CICIN</name>
<comment type="caution">
    <text evidence="1">The sequence shown here is derived from an EMBL/GenBank/DDBJ whole genome shotgun (WGS) entry which is preliminary data.</text>
</comment>